<keyword evidence="2" id="KW-1185">Reference proteome</keyword>
<sequence length="199" mass="23163">MSSHHIVRDAQEPALIIAGTHLSHENIGQLLEWSPVIVVTENCLEEVLTWDIKIDKIVCQDIRYQYVYAISLHQQPLEIWQVANVNPSDFVHLALQKLIQRGHEAVSIIWEDFNSKDFFQYIEKVEIIVYQSYTKGYFVKKGVFKKWVTAGTVFYLPEREIIHEVFNLEQIDSHTYKATQTGLASFQTPQPIFLQESIE</sequence>
<protein>
    <submittedName>
        <fullName evidence="1">Thiamine pyrophosphokinase</fullName>
    </submittedName>
</protein>
<name>A0A1I2IRN5_9BACT</name>
<proteinExistence type="predicted"/>
<dbReference type="RefSeq" id="WP_091548716.1">
    <property type="nucleotide sequence ID" value="NZ_FONY01000035.1"/>
</dbReference>
<accession>A0A1I2IRN5</accession>
<dbReference type="EMBL" id="FONY01000035">
    <property type="protein sequence ID" value="SFF44959.1"/>
    <property type="molecule type" value="Genomic_DNA"/>
</dbReference>
<dbReference type="STRING" id="1003.SAMN04488541_103548"/>
<evidence type="ECO:0000313" key="1">
    <source>
        <dbReference type="EMBL" id="SFF44959.1"/>
    </source>
</evidence>
<dbReference type="OrthoDB" id="1132102at2"/>
<gene>
    <name evidence="1" type="ORF">SAMN04488541_103548</name>
</gene>
<dbReference type="AlphaFoldDB" id="A0A1I2IRN5"/>
<reference evidence="1 2" key="1">
    <citation type="submission" date="2016-10" db="EMBL/GenBank/DDBJ databases">
        <authorList>
            <person name="de Groot N.N."/>
        </authorList>
    </citation>
    <scope>NUCLEOTIDE SEQUENCE [LARGE SCALE GENOMIC DNA]</scope>
    <source>
        <strain>GEY</strain>
        <strain evidence="2">DSM 9560</strain>
    </source>
</reference>
<dbReference type="GO" id="GO:0016301">
    <property type="term" value="F:kinase activity"/>
    <property type="evidence" value="ECO:0007669"/>
    <property type="project" value="UniProtKB-KW"/>
</dbReference>
<keyword evidence="1" id="KW-0808">Transferase</keyword>
<organism evidence="1 2">
    <name type="scientific">Thermoflexibacter ruber</name>
    <dbReference type="NCBI Taxonomy" id="1003"/>
    <lineage>
        <taxon>Bacteria</taxon>
        <taxon>Pseudomonadati</taxon>
        <taxon>Bacteroidota</taxon>
        <taxon>Cytophagia</taxon>
        <taxon>Cytophagales</taxon>
        <taxon>Thermoflexibacteraceae</taxon>
        <taxon>Thermoflexibacter</taxon>
    </lineage>
</organism>
<keyword evidence="1" id="KW-0418">Kinase</keyword>
<evidence type="ECO:0000313" key="2">
    <source>
        <dbReference type="Proteomes" id="UP000199513"/>
    </source>
</evidence>
<dbReference type="Proteomes" id="UP000199513">
    <property type="component" value="Unassembled WGS sequence"/>
</dbReference>